<accession>A0A221USP7</accession>
<dbReference type="STRING" id="616991.GCA_000733925_03897"/>
<evidence type="ECO:0000313" key="1">
    <source>
        <dbReference type="EMBL" id="ASO04273.1"/>
    </source>
</evidence>
<dbReference type="eggNOG" id="COG3386">
    <property type="taxonomic scope" value="Bacteria"/>
</dbReference>
<dbReference type="EMBL" id="CP022515">
    <property type="protein sequence ID" value="ASO04273.1"/>
    <property type="molecule type" value="Genomic_DNA"/>
</dbReference>
<name>A0A221USP7_9FLAO</name>
<organism evidence="1 2">
    <name type="scientific">Arenibacter algicola</name>
    <dbReference type="NCBI Taxonomy" id="616991"/>
    <lineage>
        <taxon>Bacteria</taxon>
        <taxon>Pseudomonadati</taxon>
        <taxon>Bacteroidota</taxon>
        <taxon>Flavobacteriia</taxon>
        <taxon>Flavobacteriales</taxon>
        <taxon>Flavobacteriaceae</taxon>
        <taxon>Arenibacter</taxon>
    </lineage>
</organism>
<protein>
    <submittedName>
        <fullName evidence="1">BNR repeat-containing family member</fullName>
    </submittedName>
</protein>
<dbReference type="AlphaFoldDB" id="A0A221USP7"/>
<dbReference type="SUPFAM" id="SSF50939">
    <property type="entry name" value="Sialidases"/>
    <property type="match status" value="1"/>
</dbReference>
<proteinExistence type="predicted"/>
<reference evidence="1 2" key="1">
    <citation type="submission" date="2017-07" db="EMBL/GenBank/DDBJ databases">
        <title>Genome Sequence of Arenibacter algicola Strain SMS7 Isolated from a culture of the Diatom Skeletonema marinoi.</title>
        <authorList>
            <person name="Topel M."/>
            <person name="Pinder M.I.M."/>
            <person name="Johansson O.N."/>
            <person name="Kourtchenko O."/>
            <person name="Godhe A."/>
            <person name="Clarke A.K."/>
        </authorList>
    </citation>
    <scope>NUCLEOTIDE SEQUENCE [LARGE SCALE GENOMIC DNA]</scope>
    <source>
        <strain evidence="1 2">SMS7</strain>
    </source>
</reference>
<sequence>MTGIKTVTSFKILALIFTNFCVGNAIGQSLTNTKINGYRGIWFQLNQKYEYGDKYSGALGTYTAKHVPLAIYAPEVDKTFFVYGGTPSEDQRYLLCMIGEFDHKTEMVSKPTVVYDKNGVDDPHDNPSILIDNAGYIWVFISGRGTTRPGYKYKSKMPYSIKEFVQITEEEMTYPQPRYTDFGFFHFFTKYTGVRQLYFETSKDGITWTDDKLLAAIPEKEGEKSGHYQVSDIYNNKLLGTFFNRHPNGNVDKRTDLYYIQSMDFGSSWNTVNGIETPLPVVDMDSPAKAIDYAALEKNVYLKDMGYDANGNPACLYIRSNGHEPGPKSAPYEWCITKWNGEQWQTAVVTTSDHNYDMGSLFIGEDDWKIVGPTEKGTQDWGVGGELALWQSQDQGETWKKIKILTEHSALSHSYVRRPVNYKAPFSFFWADGHSHQPSKSQLYFGNFEGDIWKMPYNMTEEYEMPIKVK</sequence>
<dbReference type="Pfam" id="PF15892">
    <property type="entry name" value="BNR_4"/>
    <property type="match status" value="1"/>
</dbReference>
<evidence type="ECO:0000313" key="2">
    <source>
        <dbReference type="Proteomes" id="UP000204551"/>
    </source>
</evidence>
<dbReference type="RefSeq" id="WP_093977334.1">
    <property type="nucleotide sequence ID" value="NZ_CP022515.1"/>
</dbReference>
<dbReference type="Proteomes" id="UP000204551">
    <property type="component" value="Chromosome"/>
</dbReference>
<dbReference type="InterPro" id="IPR036278">
    <property type="entry name" value="Sialidase_sf"/>
</dbReference>
<gene>
    <name evidence="1" type="ORF">AREALGSMS7_00792</name>
</gene>
<dbReference type="KEGG" id="aalg:AREALGSMS7_00792"/>